<gene>
    <name evidence="6" type="primary">lgrD</name>
    <name evidence="6" type="ORF">LOKVESSMR4R_01914</name>
</gene>
<feature type="domain" description="Thioester reductase (TE)" evidence="5">
    <location>
        <begin position="611"/>
        <end position="790"/>
    </location>
</feature>
<keyword evidence="1" id="KW-0596">Phosphopantetheine</keyword>
<sequence>MHEKPITTVPAQLALALQTHGARKAITDADLSLTYGQLADCIQRIGAHLPDGPVAVFGKPGTLFGAAVTACVVLGRPFVHLDPAMPQEVLGNILSELGIDLVLLAEPAGPAQLPAHIRNIDVAQVIAGFADAPPAPIRAADVAPDDIIYLVATSGTTGKPKCIPVTQDAAYLSYLWRDAYTPYGPDQIVGIYIFAIWEMFRPLRDGAQLCIPRFAELMNPEALLAFLIRHRVTEMLFTPSAFDKMLQGWTAKAAAGLALRRVILNGEVVTDALITAAQAKLADATLWNLYSICETHDICMTQVSGQSDPRNAGAVGRAMPYLRAVVLDDHDQPCPPGTPGLLHFEGARMLGPGYVNRPEETALRFRAVTIAGQATRLYDTGDQGYVTADGMIHVMGRVAHMLKLRGHSIQTRELTDSLRGFVDCASALPWVQDVPGQGKALVFYYCADADQSAANRARWGIGAGQVRMPAGLSQALRAELPAYCVPAYLVRLEAMPLHPVSGKYDYKALPPITGLVTQDAGGADPRASMAQAALVMGCETAALDPDLSFHDQGGDSLMAVTFLLALEQHYGRAVDFDFALNVPLGRLHALLSDTAPKIQAQGRFDRPGLLLTGATGFLGSRVLAAAAQILPQDEVIYCLIRPKRRDPLDRLHAIAAAQGVDPARLVLVPAGIDAPRFGLCDADYAALANSTRQVIHCAAMVNLAVDRDHMESWSKAGIATIVQFCQEAGADLRFSSSSAVFPDQGGRYPEAATTIYPQCSGYGAAKIAAEAQIAASGVPAAIVRLPSLYDLHAPNPNDIYEIIMAACARMQAVPEGLTFRMIDVAAAAQFLAGLRAPAGLAYYNLTPDIYTSPPQGMTALPVADWLRDAPLSEAERALIASDLSVLHARATLDHGAAQAMWMQISGLPCQALSDPAALIQARLGAAARHHKDPALT</sequence>
<dbReference type="InterPro" id="IPR000873">
    <property type="entry name" value="AMP-dep_synth/lig_dom"/>
</dbReference>
<organism evidence="6 7">
    <name type="scientific">Yoonia vestfoldensis</name>
    <dbReference type="NCBI Taxonomy" id="245188"/>
    <lineage>
        <taxon>Bacteria</taxon>
        <taxon>Pseudomonadati</taxon>
        <taxon>Pseudomonadota</taxon>
        <taxon>Alphaproteobacteria</taxon>
        <taxon>Rhodobacterales</taxon>
        <taxon>Paracoccaceae</taxon>
        <taxon>Yoonia</taxon>
    </lineage>
</organism>
<dbReference type="Gene3D" id="3.40.50.720">
    <property type="entry name" value="NAD(P)-binding Rossmann-like Domain"/>
    <property type="match status" value="1"/>
</dbReference>
<dbReference type="InterPro" id="IPR036291">
    <property type="entry name" value="NAD(P)-bd_dom_sf"/>
</dbReference>
<dbReference type="InterPro" id="IPR042099">
    <property type="entry name" value="ANL_N_sf"/>
</dbReference>
<evidence type="ECO:0000313" key="7">
    <source>
        <dbReference type="Proteomes" id="UP000195273"/>
    </source>
</evidence>
<dbReference type="InterPro" id="IPR045851">
    <property type="entry name" value="AMP-bd_C_sf"/>
</dbReference>
<dbReference type="PANTHER" id="PTHR45527:SF1">
    <property type="entry name" value="FATTY ACID SYNTHASE"/>
    <property type="match status" value="1"/>
</dbReference>
<dbReference type="GO" id="GO:0031177">
    <property type="term" value="F:phosphopantetheine binding"/>
    <property type="evidence" value="ECO:0007669"/>
    <property type="project" value="TreeGrafter"/>
</dbReference>
<dbReference type="KEGG" id="lvs:LOKVESSMR4R_01914"/>
<feature type="domain" description="AMP-dependent synthetase/ligase" evidence="3">
    <location>
        <begin position="18"/>
        <end position="354"/>
    </location>
</feature>
<dbReference type="OrthoDB" id="9803968at2"/>
<evidence type="ECO:0000313" key="6">
    <source>
        <dbReference type="EMBL" id="ARU01227.1"/>
    </source>
</evidence>
<evidence type="ECO:0000256" key="1">
    <source>
        <dbReference type="ARBA" id="ARBA00022450"/>
    </source>
</evidence>
<keyword evidence="2" id="KW-0597">Phosphoprotein</keyword>
<dbReference type="GO" id="GO:0044550">
    <property type="term" value="P:secondary metabolite biosynthetic process"/>
    <property type="evidence" value="ECO:0007669"/>
    <property type="project" value="TreeGrafter"/>
</dbReference>
<evidence type="ECO:0000259" key="3">
    <source>
        <dbReference type="Pfam" id="PF00501"/>
    </source>
</evidence>
<dbReference type="SUPFAM" id="SSF51735">
    <property type="entry name" value="NAD(P)-binding Rossmann-fold domains"/>
    <property type="match status" value="1"/>
</dbReference>
<accession>A0A1Y0ECA5</accession>
<dbReference type="Pfam" id="PF00550">
    <property type="entry name" value="PP-binding"/>
    <property type="match status" value="1"/>
</dbReference>
<dbReference type="SUPFAM" id="SSF56801">
    <property type="entry name" value="Acetyl-CoA synthetase-like"/>
    <property type="match status" value="1"/>
</dbReference>
<evidence type="ECO:0000259" key="4">
    <source>
        <dbReference type="Pfam" id="PF00550"/>
    </source>
</evidence>
<dbReference type="InterPro" id="IPR009081">
    <property type="entry name" value="PP-bd_ACP"/>
</dbReference>
<dbReference type="PROSITE" id="PS00455">
    <property type="entry name" value="AMP_BINDING"/>
    <property type="match status" value="1"/>
</dbReference>
<reference evidence="6 7" key="1">
    <citation type="submission" date="2017-05" db="EMBL/GenBank/DDBJ databases">
        <title>Genome Sequence of Loktanella vestfoldensis Strain SMR4r Isolated from a Culture of the Diatom Skeletonema marinoi.</title>
        <authorList>
            <person name="Topel M."/>
            <person name="Pinder M.I.M."/>
            <person name="Johansson O.N."/>
            <person name="Kourtchenko O."/>
            <person name="Godhe A."/>
            <person name="Clarke A.K."/>
        </authorList>
    </citation>
    <scope>NUCLEOTIDE SEQUENCE [LARGE SCALE GENOMIC DNA]</scope>
    <source>
        <strain evidence="6 7">SMR4r</strain>
    </source>
</reference>
<evidence type="ECO:0000259" key="5">
    <source>
        <dbReference type="Pfam" id="PF07993"/>
    </source>
</evidence>
<name>A0A1Y0ECA5_9RHOB</name>
<dbReference type="EMBL" id="CP021431">
    <property type="protein sequence ID" value="ARU01227.1"/>
    <property type="molecule type" value="Genomic_DNA"/>
</dbReference>
<dbReference type="InterPro" id="IPR013120">
    <property type="entry name" value="FAR_NAD-bd"/>
</dbReference>
<dbReference type="Gene3D" id="3.40.50.12780">
    <property type="entry name" value="N-terminal domain of ligase-like"/>
    <property type="match status" value="1"/>
</dbReference>
<proteinExistence type="predicted"/>
<dbReference type="AlphaFoldDB" id="A0A1Y0ECA5"/>
<dbReference type="InterPro" id="IPR036736">
    <property type="entry name" value="ACP-like_sf"/>
</dbReference>
<dbReference type="Gene3D" id="3.30.300.30">
    <property type="match status" value="1"/>
</dbReference>
<dbReference type="STRING" id="1122181.GCA_000382265_01778"/>
<evidence type="ECO:0000256" key="2">
    <source>
        <dbReference type="ARBA" id="ARBA00022553"/>
    </source>
</evidence>
<dbReference type="Proteomes" id="UP000195273">
    <property type="component" value="Chromosome"/>
</dbReference>
<dbReference type="GO" id="GO:0005737">
    <property type="term" value="C:cytoplasm"/>
    <property type="evidence" value="ECO:0007669"/>
    <property type="project" value="TreeGrafter"/>
</dbReference>
<dbReference type="RefSeq" id="WP_087212946.1">
    <property type="nucleotide sequence ID" value="NZ_CP021431.1"/>
</dbReference>
<feature type="domain" description="Carrier" evidence="4">
    <location>
        <begin position="533"/>
        <end position="578"/>
    </location>
</feature>
<dbReference type="Gene3D" id="1.10.1200.10">
    <property type="entry name" value="ACP-like"/>
    <property type="match status" value="1"/>
</dbReference>
<keyword evidence="7" id="KW-1185">Reference proteome</keyword>
<dbReference type="Pfam" id="PF07993">
    <property type="entry name" value="NAD_binding_4"/>
    <property type="match status" value="1"/>
</dbReference>
<dbReference type="InterPro" id="IPR020845">
    <property type="entry name" value="AMP-binding_CS"/>
</dbReference>
<dbReference type="Pfam" id="PF00501">
    <property type="entry name" value="AMP-binding"/>
    <property type="match status" value="1"/>
</dbReference>
<dbReference type="PANTHER" id="PTHR45527">
    <property type="entry name" value="NONRIBOSOMAL PEPTIDE SYNTHETASE"/>
    <property type="match status" value="1"/>
</dbReference>
<dbReference type="GO" id="GO:0043041">
    <property type="term" value="P:amino acid activation for nonribosomal peptide biosynthetic process"/>
    <property type="evidence" value="ECO:0007669"/>
    <property type="project" value="TreeGrafter"/>
</dbReference>
<protein>
    <submittedName>
        <fullName evidence="6">Linear gramicidin synthase subunit D</fullName>
    </submittedName>
</protein>
<dbReference type="SUPFAM" id="SSF47336">
    <property type="entry name" value="ACP-like"/>
    <property type="match status" value="1"/>
</dbReference>